<feature type="domain" description="Peptidase S1" evidence="1">
    <location>
        <begin position="158"/>
        <end position="184"/>
    </location>
</feature>
<dbReference type="Pfam" id="PF00089">
    <property type="entry name" value="Trypsin"/>
    <property type="match status" value="1"/>
</dbReference>
<reference evidence="3" key="1">
    <citation type="submission" date="2016-11" db="UniProtKB">
        <authorList>
            <consortium name="WormBaseParasite"/>
        </authorList>
    </citation>
    <scope>IDENTIFICATION</scope>
</reference>
<dbReference type="InterPro" id="IPR001254">
    <property type="entry name" value="Trypsin_dom"/>
</dbReference>
<dbReference type="InterPro" id="IPR009003">
    <property type="entry name" value="Peptidase_S1_PA"/>
</dbReference>
<dbReference type="AlphaFoldDB" id="A0A1I7Y9F4"/>
<dbReference type="SUPFAM" id="SSF50494">
    <property type="entry name" value="Trypsin-like serine proteases"/>
    <property type="match status" value="1"/>
</dbReference>
<keyword evidence="2" id="KW-1185">Reference proteome</keyword>
<dbReference type="Proteomes" id="UP000095287">
    <property type="component" value="Unplaced"/>
</dbReference>
<proteinExistence type="predicted"/>
<dbReference type="WBParaSite" id="L893_g14078.t1">
    <property type="protein sequence ID" value="L893_g14078.t1"/>
    <property type="gene ID" value="L893_g14078"/>
</dbReference>
<evidence type="ECO:0000259" key="1">
    <source>
        <dbReference type="Pfam" id="PF00089"/>
    </source>
</evidence>
<sequence length="190" mass="20252">MDRILIGFGPGSGYPKVSVIVLRHFTGSFVSSYFLFVQIEVVLSTKSLSGLVRRTTFLCDRTRCSTRVRRRVPLGSAARAARFGDHSSANGIFASGIRAASAVVFGAVIMCSVSVAAGQGQSYDPPQALYHGVDAEGRMVPLDHIVALSDKKYDGSAYAEIGLFCGGSLVTSQVVITAAHCVEDWTAQKE</sequence>
<dbReference type="Gene3D" id="2.40.10.10">
    <property type="entry name" value="Trypsin-like serine proteases"/>
    <property type="match status" value="1"/>
</dbReference>
<evidence type="ECO:0000313" key="3">
    <source>
        <dbReference type="WBParaSite" id="L893_g14078.t1"/>
    </source>
</evidence>
<dbReference type="InterPro" id="IPR043504">
    <property type="entry name" value="Peptidase_S1_PA_chymotrypsin"/>
</dbReference>
<name>A0A1I7Y9F4_9BILA</name>
<organism evidence="2 3">
    <name type="scientific">Steinernema glaseri</name>
    <dbReference type="NCBI Taxonomy" id="37863"/>
    <lineage>
        <taxon>Eukaryota</taxon>
        <taxon>Metazoa</taxon>
        <taxon>Ecdysozoa</taxon>
        <taxon>Nematoda</taxon>
        <taxon>Chromadorea</taxon>
        <taxon>Rhabditida</taxon>
        <taxon>Tylenchina</taxon>
        <taxon>Panagrolaimomorpha</taxon>
        <taxon>Strongyloidoidea</taxon>
        <taxon>Steinernematidae</taxon>
        <taxon>Steinernema</taxon>
    </lineage>
</organism>
<dbReference type="GO" id="GO:0004252">
    <property type="term" value="F:serine-type endopeptidase activity"/>
    <property type="evidence" value="ECO:0007669"/>
    <property type="project" value="InterPro"/>
</dbReference>
<protein>
    <submittedName>
        <fullName evidence="3">Peptidase S1 domain-containing protein</fullName>
    </submittedName>
</protein>
<accession>A0A1I7Y9F4</accession>
<evidence type="ECO:0000313" key="2">
    <source>
        <dbReference type="Proteomes" id="UP000095287"/>
    </source>
</evidence>
<dbReference type="GO" id="GO:0006508">
    <property type="term" value="P:proteolysis"/>
    <property type="evidence" value="ECO:0007669"/>
    <property type="project" value="InterPro"/>
</dbReference>